<comment type="caution">
    <text evidence="1">The sequence shown here is derived from an EMBL/GenBank/DDBJ whole genome shotgun (WGS) entry which is preliminary data.</text>
</comment>
<keyword evidence="2" id="KW-1185">Reference proteome</keyword>
<dbReference type="EMBL" id="JAOXLN010000028">
    <property type="protein sequence ID" value="MDZ5088119.1"/>
    <property type="molecule type" value="Genomic_DNA"/>
</dbReference>
<gene>
    <name evidence="1" type="ORF">OHX15_22235</name>
</gene>
<reference evidence="1 2" key="1">
    <citation type="journal article" date="2021" name="Chemosphere">
        <title>Bioballs carrying a syntrophic Rhodococcus and Mycolicibacterium consortium for simultaneous sorption and biodegradation of fuel oil in contaminated freshwater.</title>
        <authorList>
            <person name="Naloka K."/>
            <person name="Polrit D."/>
            <person name="Muangchinda C."/>
            <person name="Thoetkiattikul H."/>
            <person name="Pinyakong O."/>
        </authorList>
    </citation>
    <scope>NUCLEOTIDE SEQUENCE [LARGE SCALE GENOMIC DNA]</scope>
    <source>
        <strain evidence="1 2">J101</strain>
    </source>
</reference>
<sequence>MSSRRGVTLGVTVAGVGYAVWLLFGGAADPSSRVAGEAGLVGFSLFAAVCSALAAYRRSGRERSAWACMALGTAGWAVGAAGWSVSRLAAHQTPLPWWSSVGYLLFLAGAGVCLVFLLTAQSPGARLRLMLDGLTVAAALFGVAWVAVLDDVYRVRSSDPMSTAWSLVYPVGDIVFVAVAVLLLVRAPAHRRPELSLLAGGLVLIAASDTAYAYFAATREVWGPQETAVGWVLGFVAIGLGALSMPGADRGEADGDHLAPSRTSTWLPYATVATATVLCAPALIDGMEPVFVGAAVAVFAVMVRQFLVIGENRRLLLEFADQARGERMAGPANGADPAAGPEPAANPDADDVPDAARLLGELRHAIDHGELTMFYQPKVDIRGAAIVGMEALIRWPHPRRGLLEPDRFLPLVRQHGLMRSMTTVVLELALDEAAEWYRRGVGVPVAVNVFAPAVSDPALPDRIMGALQARGLSPQALTVEITEDLLLADMDRTRSVLNTLRSNGIRVAIDDFGSGYSALWYLREFPVDEIKLDKEFVAPVLTQPTSAEIVRSVVNLAHALGITPVAEGVENAATAERLREFGCDVGQGYLYSRPLPAADTVALLSAHKRGRYVCDGTSRSEIELMQ</sequence>
<proteinExistence type="predicted"/>
<organism evidence="1 2">
    <name type="scientific">Mycolicibacterium parafortuitum</name>
    <name type="common">Mycobacterium parafortuitum</name>
    <dbReference type="NCBI Taxonomy" id="39692"/>
    <lineage>
        <taxon>Bacteria</taxon>
        <taxon>Bacillati</taxon>
        <taxon>Actinomycetota</taxon>
        <taxon>Actinomycetes</taxon>
        <taxon>Mycobacteriales</taxon>
        <taxon>Mycobacteriaceae</taxon>
        <taxon>Mycolicibacterium</taxon>
    </lineage>
</organism>
<evidence type="ECO:0000313" key="1">
    <source>
        <dbReference type="EMBL" id="MDZ5088119.1"/>
    </source>
</evidence>
<dbReference type="Proteomes" id="UP001289645">
    <property type="component" value="Unassembled WGS sequence"/>
</dbReference>
<evidence type="ECO:0000313" key="2">
    <source>
        <dbReference type="Proteomes" id="UP001289645"/>
    </source>
</evidence>
<accession>A0ACC6MMD4</accession>
<protein>
    <submittedName>
        <fullName evidence="1">EAL domain-containing protein</fullName>
    </submittedName>
</protein>
<name>A0ACC6MMD4_MYCPF</name>